<gene>
    <name evidence="1" type="ORF">CBLFYP62_02700</name>
</gene>
<name>A0A6M5I571_CLOBU</name>
<organism evidence="1">
    <name type="scientific">Clostridium butyricum</name>
    <dbReference type="NCBI Taxonomy" id="1492"/>
    <lineage>
        <taxon>Bacteria</taxon>
        <taxon>Bacillati</taxon>
        <taxon>Bacillota</taxon>
        <taxon>Clostridia</taxon>
        <taxon>Eubacteriales</taxon>
        <taxon>Clostridiaceae</taxon>
        <taxon>Clostridium</taxon>
    </lineage>
</organism>
<sequence>MKRKILTISIGVLLLFSGVYYYNCKEISEKYDENSCESNINRIEMHPLDSLKYKFL</sequence>
<accession>A0A6M5I571</accession>
<dbReference type="AlphaFoldDB" id="A0A6M5I571"/>
<evidence type="ECO:0000313" key="1">
    <source>
        <dbReference type="EMBL" id="VYU54544.1"/>
    </source>
</evidence>
<dbReference type="EMBL" id="CACRTU010000024">
    <property type="protein sequence ID" value="VYU54544.1"/>
    <property type="molecule type" value="Genomic_DNA"/>
</dbReference>
<dbReference type="RefSeq" id="WP_002580487.1">
    <property type="nucleotide sequence ID" value="NZ_BKBB01000008.1"/>
</dbReference>
<reference evidence="1" key="1">
    <citation type="submission" date="2019-11" db="EMBL/GenBank/DDBJ databases">
        <authorList>
            <person name="Feng L."/>
        </authorList>
    </citation>
    <scope>NUCLEOTIDE SEQUENCE</scope>
    <source>
        <strain evidence="1">CButyricumLFYP62</strain>
    </source>
</reference>
<proteinExistence type="predicted"/>
<protein>
    <submittedName>
        <fullName evidence="1">Uncharacterized protein</fullName>
    </submittedName>
</protein>